<dbReference type="RefSeq" id="WP_141119697.1">
    <property type="nucleotide sequence ID" value="NZ_FZNT01000004.1"/>
</dbReference>
<keyword evidence="7" id="KW-1185">Reference proteome</keyword>
<dbReference type="Proteomes" id="UP000198384">
    <property type="component" value="Unassembled WGS sequence"/>
</dbReference>
<evidence type="ECO:0000256" key="1">
    <source>
        <dbReference type="ARBA" id="ARBA00004167"/>
    </source>
</evidence>
<dbReference type="OrthoDB" id="680700at2"/>
<keyword evidence="4" id="KW-0472">Membrane</keyword>
<feature type="domain" description="Translocation and assembly module TamB C-terminal" evidence="5">
    <location>
        <begin position="1001"/>
        <end position="1426"/>
    </location>
</feature>
<dbReference type="InterPro" id="IPR007452">
    <property type="entry name" value="TamB_C"/>
</dbReference>
<evidence type="ECO:0000313" key="6">
    <source>
        <dbReference type="EMBL" id="SNR52677.1"/>
    </source>
</evidence>
<accession>A0A238X1C7</accession>
<proteinExistence type="predicted"/>
<keyword evidence="3" id="KW-1133">Transmembrane helix</keyword>
<evidence type="ECO:0000256" key="2">
    <source>
        <dbReference type="ARBA" id="ARBA00022692"/>
    </source>
</evidence>
<protein>
    <recommendedName>
        <fullName evidence="5">Translocation and assembly module TamB C-terminal domain-containing protein</fullName>
    </recommendedName>
</protein>
<keyword evidence="2" id="KW-0812">Transmembrane</keyword>
<evidence type="ECO:0000256" key="4">
    <source>
        <dbReference type="ARBA" id="ARBA00023136"/>
    </source>
</evidence>
<name>A0A238X1C7_9FLAO</name>
<evidence type="ECO:0000256" key="3">
    <source>
        <dbReference type="ARBA" id="ARBA00022989"/>
    </source>
</evidence>
<reference evidence="6 7" key="1">
    <citation type="submission" date="2017-06" db="EMBL/GenBank/DDBJ databases">
        <authorList>
            <person name="Kim H.J."/>
            <person name="Triplett B.A."/>
        </authorList>
    </citation>
    <scope>NUCLEOTIDE SEQUENCE [LARGE SCALE GENOMIC DNA]</scope>
    <source>
        <strain evidence="6 7">DSM 29150</strain>
    </source>
</reference>
<dbReference type="GO" id="GO:0009306">
    <property type="term" value="P:protein secretion"/>
    <property type="evidence" value="ECO:0007669"/>
    <property type="project" value="InterPro"/>
</dbReference>
<evidence type="ECO:0000313" key="7">
    <source>
        <dbReference type="Proteomes" id="UP000198384"/>
    </source>
</evidence>
<dbReference type="EMBL" id="FZNT01000004">
    <property type="protein sequence ID" value="SNR52677.1"/>
    <property type="molecule type" value="Genomic_DNA"/>
</dbReference>
<organism evidence="6 7">
    <name type="scientific">Lutibacter agarilyticus</name>
    <dbReference type="NCBI Taxonomy" id="1109740"/>
    <lineage>
        <taxon>Bacteria</taxon>
        <taxon>Pseudomonadati</taxon>
        <taxon>Bacteroidota</taxon>
        <taxon>Flavobacteriia</taxon>
        <taxon>Flavobacteriales</taxon>
        <taxon>Flavobacteriaceae</taxon>
        <taxon>Lutibacter</taxon>
    </lineage>
</organism>
<sequence length="1474" mass="165678">MLIILAVLSLLLSLPFVQTKLGNSATSFLQKEFDVDIKVERIDMSILGSVQFENVLIKDHHADSLIYVENLESSLYSFTKIMNNKLEFGSISLDNFMLNIKTYKNEVDDGLTVFVDKFSSEDDSETPSTFKLTSDALFLNKGYVEIIDENIENVTPIFFKNIKGLGNDFKIEGPNVSVAISDFSFVENHNINVTSFSSNFYYTKSAMQFLNTILETDTSNLAADIEFNYKREDFSDFNNKVNILGTLKESHISLTDLKSFYNEIGTEDVLYLTANISGQLNSLVIKNLKLKSEANAIIDGDLHLVNSFNTENGFSLEADFNNLTSDYEHLKILLPNLLGANLPVALKDLGNFKLKGKTYVTSNLISAKVLIDTELGVAETDLELSDLHNIENASYKGSIKTIDFKLGTILNDDLMGIVSLDAEIDGEGFSFDNINSSIKGVISKFEYNTYPYKNVSVNGIVKNKHFNGEMEVNDDNIKLNFNGLADFSKDVYKFDFKTAVDYCDLYKLNIFKRDTISILKGDIDINFTGNKLDNLVGEINFKNSLYTNQKGDYFFKDFAITSSNIDSIRTVTINSPEIIQGEVTGQFKFNELGKLVQNSIGSIYTNYEPFKVTQNQYLDFRFEIYNKIVELFLPEVVLSANTFINGTIDADKNLFKLKVKSPRVKAYSAQIDSVLLQIDNKNPLFNTQLIIDNIKSNIYNVSDLYLVNKTLNDTLYFGAQFKGGKYKTETYNLAFYHTFNKENQSVVGVQKSSFNFKNNEWFINPNNNDDNKLVVNAASKTYTFSPFLISSKEQSIDFSGVINDTISKDLKFNFKNVNLDAITPEIDSLNLEGIINGNIQYTEFNEMVRPSVNLSVTNFNINNSYQGNLDINVEGKNSVTQYLLDISLERENEVNFSAIGEIDFATPKPTLDVVINFEEFKLDAFSPLGEDVFNKIRGYAYGTVHATGLVSNPTMEGDLFLDEAGMYFPYLNVNYDFLGTSVINFRNQTFDFEDVTLRDVKHGTKASLTGTLKHQNFEVWSLNLAVESNNILVLDTEEEETSLYYGTAYFDGNATIVGPTDKLLIDITGKTNKGTHFIMPISDVKTAETSQLIRFINTDPFVEDEEIRKAFISDKLKGLTMNFNLEVTKEAVFEMVIDKVSRSYLKGSGEGNLQIELDTKDKFNMYGDFVIDNGIYDFKYGGFISKPFSVKKGGVISWSGDPLTANMDIQAIYRVSANPRTLLENLNSSRKIPVDLITRFTGELFNSTIDFDIEIPNSSSTVASELAFKLSNDKTTQFIALLVTGSFYNEGDLGANSNTVLYGTGMDMLTNAFDNILNSDDSRFRLTPVYTVGENNAVDNLDINDQVSLALDYQVNERILINGKVGMPIGTGTQTDIIGEVNVEFLMNEAGTLRSSVFNRQNDIQYSNQDEEGYTQGVGLNYQIDFDNSKELLEKLSLKKKKVIDSVGINNQAIDTIKNQKLVNFKTKKKQEDE</sequence>
<dbReference type="GO" id="GO:0005886">
    <property type="term" value="C:plasma membrane"/>
    <property type="evidence" value="ECO:0007669"/>
    <property type="project" value="InterPro"/>
</dbReference>
<gene>
    <name evidence="6" type="ORF">SAMN06265371_104299</name>
</gene>
<comment type="subcellular location">
    <subcellularLocation>
        <location evidence="1">Membrane</location>
        <topology evidence="1">Single-pass membrane protein</topology>
    </subcellularLocation>
</comment>
<evidence type="ECO:0000259" key="5">
    <source>
        <dbReference type="Pfam" id="PF04357"/>
    </source>
</evidence>
<dbReference type="Pfam" id="PF04357">
    <property type="entry name" value="TamB"/>
    <property type="match status" value="1"/>
</dbReference>